<reference evidence="1 2" key="1">
    <citation type="submission" date="2018-10" db="EMBL/GenBank/DDBJ databases">
        <title>A high-quality apple genome assembly.</title>
        <authorList>
            <person name="Hu J."/>
        </authorList>
    </citation>
    <scope>NUCLEOTIDE SEQUENCE [LARGE SCALE GENOMIC DNA]</scope>
    <source>
        <strain evidence="2">cv. HFTH1</strain>
        <tissue evidence="1">Young leaf</tissue>
    </source>
</reference>
<gene>
    <name evidence="1" type="ORF">DVH24_020758</name>
</gene>
<name>A0A498JA73_MALDO</name>
<organism evidence="1 2">
    <name type="scientific">Malus domestica</name>
    <name type="common">Apple</name>
    <name type="synonym">Pyrus malus</name>
    <dbReference type="NCBI Taxonomy" id="3750"/>
    <lineage>
        <taxon>Eukaryota</taxon>
        <taxon>Viridiplantae</taxon>
        <taxon>Streptophyta</taxon>
        <taxon>Embryophyta</taxon>
        <taxon>Tracheophyta</taxon>
        <taxon>Spermatophyta</taxon>
        <taxon>Magnoliopsida</taxon>
        <taxon>eudicotyledons</taxon>
        <taxon>Gunneridae</taxon>
        <taxon>Pentapetalae</taxon>
        <taxon>rosids</taxon>
        <taxon>fabids</taxon>
        <taxon>Rosales</taxon>
        <taxon>Rosaceae</taxon>
        <taxon>Amygdaloideae</taxon>
        <taxon>Maleae</taxon>
        <taxon>Malus</taxon>
    </lineage>
</organism>
<keyword evidence="2" id="KW-1185">Reference proteome</keyword>
<dbReference type="EMBL" id="RDQH01000334">
    <property type="protein sequence ID" value="RXH91735.1"/>
    <property type="molecule type" value="Genomic_DNA"/>
</dbReference>
<evidence type="ECO:0000313" key="1">
    <source>
        <dbReference type="EMBL" id="RXH91735.1"/>
    </source>
</evidence>
<evidence type="ECO:0000313" key="2">
    <source>
        <dbReference type="Proteomes" id="UP000290289"/>
    </source>
</evidence>
<dbReference type="Proteomes" id="UP000290289">
    <property type="component" value="Chromosome 8"/>
</dbReference>
<proteinExistence type="predicted"/>
<dbReference type="AlphaFoldDB" id="A0A498JA73"/>
<sequence>MDLSEQEFVDCDTSGVEQGCERGSNPIILEVDCPPSYFHTLLNPSCLYEVSLAIVMEIERLE</sequence>
<protein>
    <submittedName>
        <fullName evidence="1">Uncharacterized protein</fullName>
    </submittedName>
</protein>
<comment type="caution">
    <text evidence="1">The sequence shown here is derived from an EMBL/GenBank/DDBJ whole genome shotgun (WGS) entry which is preliminary data.</text>
</comment>
<accession>A0A498JA73</accession>